<protein>
    <submittedName>
        <fullName evidence="1">Predicted protein</fullName>
    </submittedName>
</protein>
<dbReference type="Proteomes" id="UP000008694">
    <property type="component" value="Unassembled WGS sequence"/>
</dbReference>
<reference evidence="2" key="1">
    <citation type="journal article" date="2011" name="Nat. Genet.">
        <title>The Arabidopsis lyrata genome sequence and the basis of rapid genome size change.</title>
        <authorList>
            <person name="Hu T.T."/>
            <person name="Pattyn P."/>
            <person name="Bakker E.G."/>
            <person name="Cao J."/>
            <person name="Cheng J.-F."/>
            <person name="Clark R.M."/>
            <person name="Fahlgren N."/>
            <person name="Fawcett J.A."/>
            <person name="Grimwood J."/>
            <person name="Gundlach H."/>
            <person name="Haberer G."/>
            <person name="Hollister J.D."/>
            <person name="Ossowski S."/>
            <person name="Ottilar R.P."/>
            <person name="Salamov A.A."/>
            <person name="Schneeberger K."/>
            <person name="Spannagl M."/>
            <person name="Wang X."/>
            <person name="Yang L."/>
            <person name="Nasrallah M.E."/>
            <person name="Bergelson J."/>
            <person name="Carrington J.C."/>
            <person name="Gaut B.S."/>
            <person name="Schmutz J."/>
            <person name="Mayer K.F.X."/>
            <person name="Van de Peer Y."/>
            <person name="Grigoriev I.V."/>
            <person name="Nordborg M."/>
            <person name="Weigel D."/>
            <person name="Guo Y.-L."/>
        </authorList>
    </citation>
    <scope>NUCLEOTIDE SEQUENCE [LARGE SCALE GENOMIC DNA]</scope>
    <source>
        <strain evidence="2">cv. MN47</strain>
    </source>
</reference>
<dbReference type="EMBL" id="GL348716">
    <property type="protein sequence ID" value="EFH57094.1"/>
    <property type="molecule type" value="Genomic_DNA"/>
</dbReference>
<proteinExistence type="predicted"/>
<dbReference type="Gramene" id="scaffold_400982.1">
    <property type="protein sequence ID" value="scaffold_400982.1"/>
    <property type="gene ID" value="scaffold_400982.1"/>
</dbReference>
<keyword evidence="2" id="KW-1185">Reference proteome</keyword>
<name>D7LEU4_ARALL</name>
<organism evidence="2">
    <name type="scientific">Arabidopsis lyrata subsp. lyrata</name>
    <name type="common">Lyre-leaved rock-cress</name>
    <dbReference type="NCBI Taxonomy" id="81972"/>
    <lineage>
        <taxon>Eukaryota</taxon>
        <taxon>Viridiplantae</taxon>
        <taxon>Streptophyta</taxon>
        <taxon>Embryophyta</taxon>
        <taxon>Tracheophyta</taxon>
        <taxon>Spermatophyta</taxon>
        <taxon>Magnoliopsida</taxon>
        <taxon>eudicotyledons</taxon>
        <taxon>Gunneridae</taxon>
        <taxon>Pentapetalae</taxon>
        <taxon>rosids</taxon>
        <taxon>malvids</taxon>
        <taxon>Brassicales</taxon>
        <taxon>Brassicaceae</taxon>
        <taxon>Camelineae</taxon>
        <taxon>Arabidopsis</taxon>
    </lineage>
</organism>
<evidence type="ECO:0000313" key="2">
    <source>
        <dbReference type="Proteomes" id="UP000008694"/>
    </source>
</evidence>
<dbReference type="HOGENOM" id="CLU_2834600_0_0_1"/>
<sequence>MKLFWIRLVDIHEMNRNSEQYVLVVDGGGKLSAVKEEEEGFPDDCCVCGSGEHLSLCLFLTCIDIE</sequence>
<accession>D7LEU4</accession>
<evidence type="ECO:0000313" key="1">
    <source>
        <dbReference type="EMBL" id="EFH57094.1"/>
    </source>
</evidence>
<gene>
    <name evidence="1" type="ORF">ARALYDRAFT_901481</name>
</gene>
<dbReference type="AlphaFoldDB" id="D7LEU4"/>